<evidence type="ECO:0000256" key="1">
    <source>
        <dbReference type="SAM" id="MobiDB-lite"/>
    </source>
</evidence>
<proteinExistence type="predicted"/>
<evidence type="ECO:0000313" key="3">
    <source>
        <dbReference type="EMBL" id="EGV66629.1"/>
    </source>
</evidence>
<feature type="chain" id="PRO_5003442420" description="ER membrane protein complex subunit 10" evidence="2">
    <location>
        <begin position="18"/>
        <end position="194"/>
    </location>
</feature>
<dbReference type="AlphaFoldDB" id="G3AWV6"/>
<name>G3AWV6_CANTC</name>
<dbReference type="OrthoDB" id="1894652at2759"/>
<dbReference type="KEGG" id="cten:18246478"/>
<evidence type="ECO:0000313" key="4">
    <source>
        <dbReference type="Proteomes" id="UP000000707"/>
    </source>
</evidence>
<accession>G3AWV6</accession>
<gene>
    <name evidence="3" type="ORF">CANTEDRAFT_112340</name>
</gene>
<keyword evidence="4" id="KW-1185">Reference proteome</keyword>
<dbReference type="RefSeq" id="XP_006683887.1">
    <property type="nucleotide sequence ID" value="XM_006683824.1"/>
</dbReference>
<evidence type="ECO:0000256" key="2">
    <source>
        <dbReference type="SAM" id="SignalP"/>
    </source>
</evidence>
<reference evidence="3 4" key="1">
    <citation type="journal article" date="2011" name="Proc. Natl. Acad. Sci. U.S.A.">
        <title>Comparative genomics of xylose-fermenting fungi for enhanced biofuel production.</title>
        <authorList>
            <person name="Wohlbach D.J."/>
            <person name="Kuo A."/>
            <person name="Sato T.K."/>
            <person name="Potts K.M."/>
            <person name="Salamov A.A."/>
            <person name="LaButti K.M."/>
            <person name="Sun H."/>
            <person name="Clum A."/>
            <person name="Pangilinan J.L."/>
            <person name="Lindquist E.A."/>
            <person name="Lucas S."/>
            <person name="Lapidus A."/>
            <person name="Jin M."/>
            <person name="Gunawan C."/>
            <person name="Balan V."/>
            <person name="Dale B.E."/>
            <person name="Jeffries T.W."/>
            <person name="Zinkel R."/>
            <person name="Barry K.W."/>
            <person name="Grigoriev I.V."/>
            <person name="Gasch A.P."/>
        </authorList>
    </citation>
    <scope>NUCLEOTIDE SEQUENCE [LARGE SCALE GENOMIC DNA]</scope>
    <source>
        <strain evidence="4">ATCC 10573 / BCRC 21748 / CBS 615 / JCM 9827 / NBRC 10315 / NRRL Y-1498 / VKM Y-70</strain>
    </source>
</reference>
<dbReference type="Proteomes" id="UP000000707">
    <property type="component" value="Unassembled WGS sequence"/>
</dbReference>
<evidence type="ECO:0008006" key="5">
    <source>
        <dbReference type="Google" id="ProtNLM"/>
    </source>
</evidence>
<protein>
    <recommendedName>
        <fullName evidence="5">ER membrane protein complex subunit 10</fullName>
    </recommendedName>
</protein>
<keyword evidence="2" id="KW-0732">Signal</keyword>
<dbReference type="Pfam" id="PF21203">
    <property type="entry name" value="ECM10"/>
    <property type="match status" value="1"/>
</dbReference>
<dbReference type="EMBL" id="GL996510">
    <property type="protein sequence ID" value="EGV66629.1"/>
    <property type="molecule type" value="Genomic_DNA"/>
</dbReference>
<dbReference type="GeneID" id="18246478"/>
<dbReference type="eggNOG" id="ENOG502SFUR">
    <property type="taxonomic scope" value="Eukaryota"/>
</dbReference>
<sequence>MWVLYVVFAWILSQVAANSDENTIRLYAKSLTTRESIDIGSISVDEKSKAQFISSEKSFGEGEFCVGTADVAHHECFAVASGPSIATGVFVVQLDQLKHIGSISLQNDASTSSRVAVKSAKVVPAPNLKPSTKPPKPQPEIRRVKQTTTDSTGATVEVEVEVEEEPKSWIQKNWMYVVPPLLILFVVLGDDDKK</sequence>
<dbReference type="HOGENOM" id="CLU_110348_0_0_1"/>
<feature type="signal peptide" evidence="2">
    <location>
        <begin position="1"/>
        <end position="17"/>
    </location>
</feature>
<feature type="region of interest" description="Disordered" evidence="1">
    <location>
        <begin position="125"/>
        <end position="152"/>
    </location>
</feature>
<dbReference type="STRING" id="590646.G3AWV6"/>
<organism evidence="4">
    <name type="scientific">Candida tenuis (strain ATCC 10573 / BCRC 21748 / CBS 615 / JCM 9827 / NBRC 10315 / NRRL Y-1498 / VKM Y-70)</name>
    <name type="common">Yeast</name>
    <name type="synonym">Yamadazyma tenuis</name>
    <dbReference type="NCBI Taxonomy" id="590646"/>
    <lineage>
        <taxon>Eukaryota</taxon>
        <taxon>Fungi</taxon>
        <taxon>Dikarya</taxon>
        <taxon>Ascomycota</taxon>
        <taxon>Saccharomycotina</taxon>
        <taxon>Pichiomycetes</taxon>
        <taxon>Debaryomycetaceae</taxon>
        <taxon>Yamadazyma</taxon>
    </lineage>
</organism>